<keyword evidence="2" id="KW-0255">Endonuclease</keyword>
<sequence length="49" mass="5902">MVYCTFHNDYDLEGFVIDHIDENPLNNNLENLQKITQSENCLRQKRFND</sequence>
<evidence type="ECO:0000259" key="1">
    <source>
        <dbReference type="Pfam" id="PF13392"/>
    </source>
</evidence>
<dbReference type="Pfam" id="PF13392">
    <property type="entry name" value="HNH_3"/>
    <property type="match status" value="1"/>
</dbReference>
<organism evidence="2">
    <name type="scientific">Siphoviridae sp. ct2D011</name>
    <dbReference type="NCBI Taxonomy" id="2825314"/>
    <lineage>
        <taxon>Viruses</taxon>
        <taxon>Duplodnaviria</taxon>
        <taxon>Heunggongvirae</taxon>
        <taxon>Uroviricota</taxon>
        <taxon>Caudoviricetes</taxon>
    </lineage>
</organism>
<dbReference type="EMBL" id="BK016226">
    <property type="protein sequence ID" value="DAG03253.1"/>
    <property type="molecule type" value="Genomic_DNA"/>
</dbReference>
<proteinExistence type="predicted"/>
<keyword evidence="2" id="KW-0540">Nuclease</keyword>
<dbReference type="SUPFAM" id="SSF54060">
    <property type="entry name" value="His-Me finger endonucleases"/>
    <property type="match status" value="1"/>
</dbReference>
<dbReference type="InterPro" id="IPR044925">
    <property type="entry name" value="His-Me_finger_sf"/>
</dbReference>
<feature type="domain" description="HNH nuclease" evidence="1">
    <location>
        <begin position="13"/>
        <end position="40"/>
    </location>
</feature>
<accession>A0A8S5V957</accession>
<name>A0A8S5V957_9CAUD</name>
<dbReference type="Gene3D" id="3.90.75.20">
    <property type="match status" value="1"/>
</dbReference>
<dbReference type="InterPro" id="IPR003615">
    <property type="entry name" value="HNH_nuc"/>
</dbReference>
<keyword evidence="2" id="KW-0378">Hydrolase</keyword>
<evidence type="ECO:0000313" key="2">
    <source>
        <dbReference type="EMBL" id="DAG03253.1"/>
    </source>
</evidence>
<reference evidence="2" key="1">
    <citation type="journal article" date="2021" name="Proc. Natl. Acad. Sci. U.S.A.">
        <title>A Catalog of Tens of Thousands of Viruses from Human Metagenomes Reveals Hidden Associations with Chronic Diseases.</title>
        <authorList>
            <person name="Tisza M.J."/>
            <person name="Buck C.B."/>
        </authorList>
    </citation>
    <scope>NUCLEOTIDE SEQUENCE</scope>
    <source>
        <strain evidence="2">Ct2D011</strain>
    </source>
</reference>
<dbReference type="GO" id="GO:0004519">
    <property type="term" value="F:endonuclease activity"/>
    <property type="evidence" value="ECO:0007669"/>
    <property type="project" value="UniProtKB-KW"/>
</dbReference>
<protein>
    <submittedName>
        <fullName evidence="2">Homing endonuclease</fullName>
    </submittedName>
</protein>